<dbReference type="CDD" id="cd06567">
    <property type="entry name" value="Peptidase_S41"/>
    <property type="match status" value="1"/>
</dbReference>
<dbReference type="Proteomes" id="UP000389128">
    <property type="component" value="Unassembled WGS sequence"/>
</dbReference>
<proteinExistence type="predicted"/>
<dbReference type="GO" id="GO:0007165">
    <property type="term" value="P:signal transduction"/>
    <property type="evidence" value="ECO:0007669"/>
    <property type="project" value="TreeGrafter"/>
</dbReference>
<evidence type="ECO:0000313" key="3">
    <source>
        <dbReference type="Proteomes" id="UP000389128"/>
    </source>
</evidence>
<dbReference type="GO" id="GO:0030288">
    <property type="term" value="C:outer membrane-bounded periplasmic space"/>
    <property type="evidence" value="ECO:0007669"/>
    <property type="project" value="TreeGrafter"/>
</dbReference>
<evidence type="ECO:0000313" key="2">
    <source>
        <dbReference type="EMBL" id="TYC52925.1"/>
    </source>
</evidence>
<reference evidence="2 3" key="1">
    <citation type="submission" date="2019-01" db="EMBL/GenBank/DDBJ databases">
        <title>Zoogloea oleivorans genome sequencing and assembly.</title>
        <authorList>
            <person name="Tancsics A."/>
            <person name="Farkas M."/>
            <person name="Kriszt B."/>
            <person name="Maroti G."/>
            <person name="Horvath B."/>
        </authorList>
    </citation>
    <scope>NUCLEOTIDE SEQUENCE [LARGE SCALE GENOMIC DNA]</scope>
    <source>
        <strain evidence="2 3">Buc</strain>
    </source>
</reference>
<dbReference type="InterPro" id="IPR041489">
    <property type="entry name" value="PDZ_6"/>
</dbReference>
<accession>A0A6C2CI35</accession>
<dbReference type="EMBL" id="SDKK01000029">
    <property type="protein sequence ID" value="TYC52925.1"/>
    <property type="molecule type" value="Genomic_DNA"/>
</dbReference>
<dbReference type="InterPro" id="IPR029045">
    <property type="entry name" value="ClpP/crotonase-like_dom_sf"/>
</dbReference>
<dbReference type="CDD" id="cd06782">
    <property type="entry name" value="cpPDZ_CPP-like"/>
    <property type="match status" value="1"/>
</dbReference>
<dbReference type="Gene3D" id="3.30.750.44">
    <property type="match status" value="1"/>
</dbReference>
<name>A0A6C2CI35_9RHOO</name>
<dbReference type="SUPFAM" id="SSF52096">
    <property type="entry name" value="ClpP/crotonase"/>
    <property type="match status" value="1"/>
</dbReference>
<protein>
    <recommendedName>
        <fullName evidence="1">PDZ domain-containing protein</fullName>
    </recommendedName>
</protein>
<comment type="caution">
    <text evidence="2">The sequence shown here is derived from an EMBL/GenBank/DDBJ whole genome shotgun (WGS) entry which is preliminary data.</text>
</comment>
<dbReference type="Gene3D" id="2.30.42.10">
    <property type="match status" value="1"/>
</dbReference>
<dbReference type="SMART" id="SM00228">
    <property type="entry name" value="PDZ"/>
    <property type="match status" value="1"/>
</dbReference>
<dbReference type="InterPro" id="IPR036034">
    <property type="entry name" value="PDZ_sf"/>
</dbReference>
<dbReference type="SUPFAM" id="SSF50156">
    <property type="entry name" value="PDZ domain-like"/>
    <property type="match status" value="1"/>
</dbReference>
<dbReference type="SMART" id="SM00245">
    <property type="entry name" value="TSPc"/>
    <property type="match status" value="1"/>
</dbReference>
<gene>
    <name evidence="2" type="ORF">ETQ85_22010</name>
</gene>
<dbReference type="PANTHER" id="PTHR32060">
    <property type="entry name" value="TAIL-SPECIFIC PROTEASE"/>
    <property type="match status" value="1"/>
</dbReference>
<keyword evidence="3" id="KW-1185">Reference proteome</keyword>
<dbReference type="OrthoDB" id="9812068at2"/>
<evidence type="ECO:0000259" key="1">
    <source>
        <dbReference type="PROSITE" id="PS50106"/>
    </source>
</evidence>
<feature type="domain" description="PDZ" evidence="1">
    <location>
        <begin position="105"/>
        <end position="172"/>
    </location>
</feature>
<dbReference type="GO" id="GO:0004175">
    <property type="term" value="F:endopeptidase activity"/>
    <property type="evidence" value="ECO:0007669"/>
    <property type="project" value="TreeGrafter"/>
</dbReference>
<sequence>MLFVKTWGIGAAVFTLATPVFAEIQYSPETNLIVQRLLSDPRVPSVLQAIRKGYHPAPDLKAAVSRCVAAASLIPDTPVRLQVDACLRAMVGGLDPHSAYLSPQDFDRLTESRGEGTVGLEVRKSDLGAEIVSVMGGGPSAQAGIDAGTLIIAIDGKPTASMSLPEMASVLRGPVGSVASLEVMLWKSSEVLRLEVRRERIRQANITAKLIDGKLGYVRVPQLSASLSVELAEALQSLLVLQLQPVKGIIVDLRDCPGGLLHGAIALAAVFLPEDAVVMTVVSRLEGEQTYRASLSDASSKTFDPRPLLEDVTLRAAAQKIPLVVLVNHGTVSGAEVAVAALQEAGRAYVIGQATFGLSSFQTLLPMKDQYVLKLTTAVMSTASGKSWAGQGVQPDLAMPHVPAVRQNGKLTDDPWIKLAAEHLAKR</sequence>
<dbReference type="InterPro" id="IPR001478">
    <property type="entry name" value="PDZ"/>
</dbReference>
<dbReference type="GO" id="GO:0006508">
    <property type="term" value="P:proteolysis"/>
    <property type="evidence" value="ECO:0007669"/>
    <property type="project" value="InterPro"/>
</dbReference>
<dbReference type="PROSITE" id="PS50106">
    <property type="entry name" value="PDZ"/>
    <property type="match status" value="1"/>
</dbReference>
<dbReference type="PANTHER" id="PTHR32060:SF22">
    <property type="entry name" value="CARBOXYL-TERMINAL-PROCESSING PEPTIDASE 3, CHLOROPLASTIC"/>
    <property type="match status" value="1"/>
</dbReference>
<organism evidence="2 3">
    <name type="scientific">Zoogloea oleivorans</name>
    <dbReference type="NCBI Taxonomy" id="1552750"/>
    <lineage>
        <taxon>Bacteria</taxon>
        <taxon>Pseudomonadati</taxon>
        <taxon>Pseudomonadota</taxon>
        <taxon>Betaproteobacteria</taxon>
        <taxon>Rhodocyclales</taxon>
        <taxon>Zoogloeaceae</taxon>
        <taxon>Zoogloea</taxon>
    </lineage>
</organism>
<dbReference type="AlphaFoldDB" id="A0A6C2CI35"/>
<dbReference type="GO" id="GO:0008236">
    <property type="term" value="F:serine-type peptidase activity"/>
    <property type="evidence" value="ECO:0007669"/>
    <property type="project" value="InterPro"/>
</dbReference>
<dbReference type="Pfam" id="PF03572">
    <property type="entry name" value="Peptidase_S41"/>
    <property type="match status" value="1"/>
</dbReference>
<dbReference type="InterPro" id="IPR005151">
    <property type="entry name" value="Tail-specific_protease"/>
</dbReference>
<dbReference type="Pfam" id="PF17820">
    <property type="entry name" value="PDZ_6"/>
    <property type="match status" value="1"/>
</dbReference>
<dbReference type="RefSeq" id="WP_148581214.1">
    <property type="nucleotide sequence ID" value="NZ_SDKK01000029.1"/>
</dbReference>
<dbReference type="Gene3D" id="3.90.226.10">
    <property type="entry name" value="2-enoyl-CoA Hydratase, Chain A, domain 1"/>
    <property type="match status" value="1"/>
</dbReference>